<evidence type="ECO:0000313" key="3">
    <source>
        <dbReference type="Proteomes" id="UP000591131"/>
    </source>
</evidence>
<dbReference type="AlphaFoldDB" id="A0A7J6LXG6"/>
<reference evidence="2 3" key="1">
    <citation type="submission" date="2020-04" db="EMBL/GenBank/DDBJ databases">
        <title>Perkinsus chesapeaki whole genome sequence.</title>
        <authorList>
            <person name="Bogema D.R."/>
        </authorList>
    </citation>
    <scope>NUCLEOTIDE SEQUENCE [LARGE SCALE GENOMIC DNA]</scope>
    <source>
        <strain evidence="2">ATCC PRA-425</strain>
    </source>
</reference>
<evidence type="ECO:0000256" key="1">
    <source>
        <dbReference type="SAM" id="SignalP"/>
    </source>
</evidence>
<organism evidence="2 3">
    <name type="scientific">Perkinsus chesapeaki</name>
    <name type="common">Clam parasite</name>
    <name type="synonym">Perkinsus andrewsi</name>
    <dbReference type="NCBI Taxonomy" id="330153"/>
    <lineage>
        <taxon>Eukaryota</taxon>
        <taxon>Sar</taxon>
        <taxon>Alveolata</taxon>
        <taxon>Perkinsozoa</taxon>
        <taxon>Perkinsea</taxon>
        <taxon>Perkinsida</taxon>
        <taxon>Perkinsidae</taxon>
        <taxon>Perkinsus</taxon>
    </lineage>
</organism>
<accession>A0A7J6LXG6</accession>
<feature type="signal peptide" evidence="1">
    <location>
        <begin position="1"/>
        <end position="15"/>
    </location>
</feature>
<sequence length="108" mass="12185">MRYVILMLAASLLNGQYFNAKFVPTVNPPKGYYIDLSITFKSDGTVILKKKTPCHCQEVKLSGKDCADMVRNSRANLTAKALQPVLSDDRTRLTFYQSKSTVTYTKKK</sequence>
<dbReference type="EMBL" id="JAAPAO010000302">
    <property type="protein sequence ID" value="KAF4663914.1"/>
    <property type="molecule type" value="Genomic_DNA"/>
</dbReference>
<feature type="chain" id="PRO_5029745070" evidence="1">
    <location>
        <begin position="16"/>
        <end position="108"/>
    </location>
</feature>
<keyword evidence="1" id="KW-0732">Signal</keyword>
<gene>
    <name evidence="2" type="ORF">FOL47_005489</name>
</gene>
<protein>
    <submittedName>
        <fullName evidence="2">Uncharacterized protein</fullName>
    </submittedName>
</protein>
<comment type="caution">
    <text evidence="2">The sequence shown here is derived from an EMBL/GenBank/DDBJ whole genome shotgun (WGS) entry which is preliminary data.</text>
</comment>
<keyword evidence="3" id="KW-1185">Reference proteome</keyword>
<name>A0A7J6LXG6_PERCH</name>
<evidence type="ECO:0000313" key="2">
    <source>
        <dbReference type="EMBL" id="KAF4663914.1"/>
    </source>
</evidence>
<dbReference type="Proteomes" id="UP000591131">
    <property type="component" value="Unassembled WGS sequence"/>
</dbReference>
<proteinExistence type="predicted"/>